<sequence length="364" mass="40774">MTDDNGTACDCPDIAVPGYDKTESDHRTIQPAASGPATRAVKPATALCIDLAQWIVLCCTKLRQTVHRVVFRILQNPFRIASRPHHFLALFLALFSSTRHANVSDRRTSDNNNNKREATPVTPPLGTEHRGSYRCIVDYGGIPFEVIWSGKQQYPNFSEFPSLDTGTISSEMRQSPAMASLWRASTPVGFGSYASTRHDKSRARFPIIKLAHPDDQSRRFLQHEFSILSRLMALPNLAVVQIDPEPILDDGLLCGFRMEELVNVPLPEFVSRKESIKHALQQLHAAGFCHGDVQPSNIMKDKTGRIVLIDFGFSGQIGDDIPSFFPEYMYQNRAFHKEADMASLSKFQAQVKECTPSTNQRNIQ</sequence>
<dbReference type="PANTHER" id="PTHR37171:SF1">
    <property type="entry name" value="SERINE_THREONINE-PROTEIN KINASE YRZF-RELATED"/>
    <property type="match status" value="1"/>
</dbReference>
<feature type="region of interest" description="Disordered" evidence="1">
    <location>
        <begin position="103"/>
        <end position="124"/>
    </location>
</feature>
<reference evidence="3 4" key="1">
    <citation type="journal article" date="2016" name="Genome Biol. Evol.">
        <title>Divergent and convergent evolution of fungal pathogenicity.</title>
        <authorList>
            <person name="Shang Y."/>
            <person name="Xiao G."/>
            <person name="Zheng P."/>
            <person name="Cen K."/>
            <person name="Zhan S."/>
            <person name="Wang C."/>
        </authorList>
    </citation>
    <scope>NUCLEOTIDE SEQUENCE [LARGE SCALE GENOMIC DNA]</scope>
    <source>
        <strain evidence="3 4">RCEF 264</strain>
    </source>
</reference>
<organism evidence="3 4">
    <name type="scientific">Niveomyces insectorum RCEF 264</name>
    <dbReference type="NCBI Taxonomy" id="1081102"/>
    <lineage>
        <taxon>Eukaryota</taxon>
        <taxon>Fungi</taxon>
        <taxon>Dikarya</taxon>
        <taxon>Ascomycota</taxon>
        <taxon>Pezizomycotina</taxon>
        <taxon>Sordariomycetes</taxon>
        <taxon>Hypocreomycetidae</taxon>
        <taxon>Hypocreales</taxon>
        <taxon>Cordycipitaceae</taxon>
        <taxon>Niveomyces</taxon>
    </lineage>
</organism>
<gene>
    <name evidence="3" type="ORF">SPI_05321</name>
</gene>
<keyword evidence="3" id="KW-0418">Kinase</keyword>
<evidence type="ECO:0000259" key="2">
    <source>
        <dbReference type="PROSITE" id="PS50011"/>
    </source>
</evidence>
<dbReference type="Pfam" id="PF01633">
    <property type="entry name" value="Choline_kinase"/>
    <property type="match status" value="1"/>
</dbReference>
<evidence type="ECO:0000313" key="4">
    <source>
        <dbReference type="Proteomes" id="UP000076874"/>
    </source>
</evidence>
<evidence type="ECO:0000256" key="1">
    <source>
        <dbReference type="SAM" id="MobiDB-lite"/>
    </source>
</evidence>
<dbReference type="OrthoDB" id="4062651at2759"/>
<dbReference type="SUPFAM" id="SSF56112">
    <property type="entry name" value="Protein kinase-like (PK-like)"/>
    <property type="match status" value="1"/>
</dbReference>
<dbReference type="Gene3D" id="1.10.510.10">
    <property type="entry name" value="Transferase(Phosphotransferase) domain 1"/>
    <property type="match status" value="1"/>
</dbReference>
<dbReference type="EMBL" id="AZHD01000008">
    <property type="protein sequence ID" value="OAA61297.1"/>
    <property type="molecule type" value="Genomic_DNA"/>
</dbReference>
<dbReference type="GO" id="GO:0005524">
    <property type="term" value="F:ATP binding"/>
    <property type="evidence" value="ECO:0007669"/>
    <property type="project" value="InterPro"/>
</dbReference>
<keyword evidence="3" id="KW-0808">Transferase</keyword>
<dbReference type="PROSITE" id="PS50011">
    <property type="entry name" value="PROTEIN_KINASE_DOM"/>
    <property type="match status" value="1"/>
</dbReference>
<name>A0A167U6X1_9HYPO</name>
<dbReference type="InterPro" id="IPR011009">
    <property type="entry name" value="Kinase-like_dom_sf"/>
</dbReference>
<dbReference type="InterPro" id="IPR052396">
    <property type="entry name" value="Meiotic_Drive_Suppr_Kinase"/>
</dbReference>
<dbReference type="STRING" id="1081102.A0A167U6X1"/>
<dbReference type="GO" id="GO:0004672">
    <property type="term" value="F:protein kinase activity"/>
    <property type="evidence" value="ECO:0007669"/>
    <property type="project" value="InterPro"/>
</dbReference>
<keyword evidence="4" id="KW-1185">Reference proteome</keyword>
<evidence type="ECO:0000313" key="3">
    <source>
        <dbReference type="EMBL" id="OAA61297.1"/>
    </source>
</evidence>
<comment type="caution">
    <text evidence="3">The sequence shown here is derived from an EMBL/GenBank/DDBJ whole genome shotgun (WGS) entry which is preliminary data.</text>
</comment>
<accession>A0A167U6X1</accession>
<feature type="domain" description="Protein kinase" evidence="2">
    <location>
        <begin position="182"/>
        <end position="364"/>
    </location>
</feature>
<dbReference type="InterPro" id="IPR000719">
    <property type="entry name" value="Prot_kinase_dom"/>
</dbReference>
<feature type="compositionally biased region" description="Basic and acidic residues" evidence="1">
    <location>
        <begin position="103"/>
        <end position="118"/>
    </location>
</feature>
<proteinExistence type="predicted"/>
<dbReference type="AlphaFoldDB" id="A0A167U6X1"/>
<protein>
    <submittedName>
        <fullName evidence="3">Protein kinase-like domain protein</fullName>
    </submittedName>
</protein>
<dbReference type="Proteomes" id="UP000076874">
    <property type="component" value="Unassembled WGS sequence"/>
</dbReference>
<dbReference type="PANTHER" id="PTHR37171">
    <property type="entry name" value="SERINE/THREONINE-PROTEIN KINASE YRZF-RELATED"/>
    <property type="match status" value="1"/>
</dbReference>